<dbReference type="Proteomes" id="UP000029714">
    <property type="component" value="Unassembled WGS sequence"/>
</dbReference>
<evidence type="ECO:0000313" key="12">
    <source>
        <dbReference type="Proteomes" id="UP000477070"/>
    </source>
</evidence>
<dbReference type="OrthoDB" id="9808564at2"/>
<dbReference type="GO" id="GO:0004314">
    <property type="term" value="F:[acyl-carrier-protein] S-malonyltransferase activity"/>
    <property type="evidence" value="ECO:0007669"/>
    <property type="project" value="UniProtKB-EC"/>
</dbReference>
<dbReference type="SUPFAM" id="SSF52151">
    <property type="entry name" value="FabD/lysophospholipase-like"/>
    <property type="match status" value="1"/>
</dbReference>
<dbReference type="PIRSF" id="PIRSF000446">
    <property type="entry name" value="Mct"/>
    <property type="match status" value="1"/>
</dbReference>
<dbReference type="RefSeq" id="WP_034573316.1">
    <property type="nucleotide sequence ID" value="NZ_JRMP02000002.1"/>
</dbReference>
<dbReference type="InterPro" id="IPR016035">
    <property type="entry name" value="Acyl_Trfase/lysoPLipase"/>
</dbReference>
<evidence type="ECO:0000256" key="5">
    <source>
        <dbReference type="ARBA" id="ARBA00048462"/>
    </source>
</evidence>
<dbReference type="GO" id="GO:0005829">
    <property type="term" value="C:cytosol"/>
    <property type="evidence" value="ECO:0007669"/>
    <property type="project" value="TreeGrafter"/>
</dbReference>
<dbReference type="Proteomes" id="UP000477070">
    <property type="component" value="Unassembled WGS sequence"/>
</dbReference>
<organism evidence="10 11">
    <name type="scientific">Helicobacter saguini</name>
    <dbReference type="NCBI Taxonomy" id="1548018"/>
    <lineage>
        <taxon>Bacteria</taxon>
        <taxon>Pseudomonadati</taxon>
        <taxon>Campylobacterota</taxon>
        <taxon>Epsilonproteobacteria</taxon>
        <taxon>Campylobacterales</taxon>
        <taxon>Helicobacteraceae</taxon>
        <taxon>Helicobacter</taxon>
    </lineage>
</organism>
<gene>
    <name evidence="10" type="primary">fabD</name>
    <name evidence="9" type="ORF">DCO61_06625</name>
    <name evidence="10" type="ORF">LS64_001310</name>
</gene>
<evidence type="ECO:0000313" key="11">
    <source>
        <dbReference type="Proteomes" id="UP000029714"/>
    </source>
</evidence>
<dbReference type="InterPro" id="IPR004410">
    <property type="entry name" value="Malonyl_CoA-ACP_transAc_FabD"/>
</dbReference>
<dbReference type="EMBL" id="JRMP02000002">
    <property type="protein sequence ID" value="TLD95528.1"/>
    <property type="molecule type" value="Genomic_DNA"/>
</dbReference>
<comment type="catalytic activity">
    <reaction evidence="5 6">
        <text>holo-[ACP] + malonyl-CoA = malonyl-[ACP] + CoA</text>
        <dbReference type="Rhea" id="RHEA:41792"/>
        <dbReference type="Rhea" id="RHEA-COMP:9623"/>
        <dbReference type="Rhea" id="RHEA-COMP:9685"/>
        <dbReference type="ChEBI" id="CHEBI:57287"/>
        <dbReference type="ChEBI" id="CHEBI:57384"/>
        <dbReference type="ChEBI" id="CHEBI:64479"/>
        <dbReference type="ChEBI" id="CHEBI:78449"/>
        <dbReference type="EC" id="2.3.1.39"/>
    </reaction>
</comment>
<evidence type="ECO:0000256" key="4">
    <source>
        <dbReference type="ARBA" id="ARBA00023315"/>
    </source>
</evidence>
<dbReference type="InterPro" id="IPR024925">
    <property type="entry name" value="Malonyl_CoA-ACP_transAc"/>
</dbReference>
<keyword evidence="3 6" id="KW-0808">Transferase</keyword>
<evidence type="ECO:0000256" key="6">
    <source>
        <dbReference type="PIRNR" id="PIRNR000446"/>
    </source>
</evidence>
<accession>A0A347VMW3</accession>
<evidence type="ECO:0000256" key="1">
    <source>
        <dbReference type="ARBA" id="ARBA00013258"/>
    </source>
</evidence>
<proteinExistence type="inferred from homology"/>
<dbReference type="InterPro" id="IPR001227">
    <property type="entry name" value="Ac_transferase_dom_sf"/>
</dbReference>
<dbReference type="Gene3D" id="3.30.70.250">
    <property type="entry name" value="Malonyl-CoA ACP transacylase, ACP-binding"/>
    <property type="match status" value="1"/>
</dbReference>
<reference evidence="10" key="3">
    <citation type="submission" date="2018-04" db="EMBL/GenBank/DDBJ databases">
        <authorList>
            <person name="Sheh A."/>
            <person name="Shen Z."/>
            <person name="Mannion A.J."/>
            <person name="Fox J.G."/>
        </authorList>
    </citation>
    <scope>NUCLEOTIDE SEQUENCE</scope>
    <source>
        <strain evidence="10">MIT 97-6194</strain>
    </source>
</reference>
<dbReference type="InterPro" id="IPR050858">
    <property type="entry name" value="Mal-CoA-ACP_Trans/PKS_FabD"/>
</dbReference>
<dbReference type="Pfam" id="PF00698">
    <property type="entry name" value="Acyl_transf_1"/>
    <property type="match status" value="1"/>
</dbReference>
<keyword evidence="11" id="KW-1185">Reference proteome</keyword>
<dbReference type="InterPro" id="IPR016036">
    <property type="entry name" value="Malonyl_transacylase_ACP-bd"/>
</dbReference>
<dbReference type="STRING" id="1548018.LS64_12010"/>
<feature type="active site" evidence="7">
    <location>
        <position position="202"/>
    </location>
</feature>
<feature type="active site" evidence="7">
    <location>
        <position position="90"/>
    </location>
</feature>
<dbReference type="NCBIfam" id="TIGR00128">
    <property type="entry name" value="fabD"/>
    <property type="match status" value="1"/>
</dbReference>
<comment type="similarity">
    <text evidence="6">Belongs to the fabD family.</text>
</comment>
<reference evidence="10 11" key="2">
    <citation type="journal article" date="2016" name="Infect. Immun.">
        <title>Helicobacter saguini, a Novel Helicobacter Isolated from Cotton-Top Tamarins with Ulcerative Colitis, Has Proinflammatory Properties and Induces Typhlocolitis and Dysplasia in Gnotobiotic IL-10-/- Mice.</title>
        <authorList>
            <person name="Shen Z."/>
            <person name="Mannion A."/>
            <person name="Whary M.T."/>
            <person name="Muthupalani S."/>
            <person name="Sheh A."/>
            <person name="Feng Y."/>
            <person name="Gong G."/>
            <person name="Vandamme P."/>
            <person name="Holcombe H.R."/>
            <person name="Paster B.J."/>
            <person name="Fox J.G."/>
        </authorList>
    </citation>
    <scope>NUCLEOTIDE SEQUENCE [LARGE SCALE GENOMIC DNA]</scope>
    <source>
        <strain evidence="10 11">MIT 97-6194</strain>
    </source>
</reference>
<evidence type="ECO:0000313" key="10">
    <source>
        <dbReference type="EMBL" id="TLD95528.1"/>
    </source>
</evidence>
<evidence type="ECO:0000313" key="9">
    <source>
        <dbReference type="EMBL" id="MWV69680.1"/>
    </source>
</evidence>
<dbReference type="Gene3D" id="3.40.366.10">
    <property type="entry name" value="Malonyl-Coenzyme A Acyl Carrier Protein, domain 2"/>
    <property type="match status" value="1"/>
</dbReference>
<dbReference type="AlphaFoldDB" id="A0A347VMW3"/>
<comment type="caution">
    <text evidence="10">The sequence shown here is derived from an EMBL/GenBank/DDBJ whole genome shotgun (WGS) entry which is preliminary data.</text>
</comment>
<sequence>MSKLAFIYPGQGSQSVGMGSEFVANFKVARELVERASDALGQDFNKILNDETLLNQTKFTQPAILLVSAMAQSVAQSEFGLECALAFGHSLGEVSSYCLNGGASFEDAIILTHKRGELMQETCDKSGSEVGMLVSLGLDSNVVAKLCEESRTKGGKVWAANFNLSTQIVVGGVKADLESLAVALKEAGAKRAMLLKMSIASHCPLLSDAVKPFGELLESKIKDCDVDVISNATLALYRLKSDALVNLTKQIVEPVLWEKCVLKAVDVGVEKFIEFGNGNVLAGLNNKITNIETISVNSIESLNKLK</sequence>
<dbReference type="PANTHER" id="PTHR42681">
    <property type="entry name" value="MALONYL-COA-ACYL CARRIER PROTEIN TRANSACYLASE, MITOCHONDRIAL"/>
    <property type="match status" value="1"/>
</dbReference>
<dbReference type="InterPro" id="IPR014043">
    <property type="entry name" value="Acyl_transferase_dom"/>
</dbReference>
<evidence type="ECO:0000259" key="8">
    <source>
        <dbReference type="SMART" id="SM00827"/>
    </source>
</evidence>
<feature type="domain" description="Malonyl-CoA:ACP transacylase (MAT)" evidence="8">
    <location>
        <begin position="7"/>
        <end position="305"/>
    </location>
</feature>
<reference evidence="10 11" key="1">
    <citation type="journal article" date="2014" name="Genome Announc.">
        <title>Draft genome sequences of eight enterohepatic helicobacter species isolated from both laboratory and wild rodents.</title>
        <authorList>
            <person name="Sheh A."/>
            <person name="Shen Z."/>
            <person name="Fox J.G."/>
        </authorList>
    </citation>
    <scope>NUCLEOTIDE SEQUENCE [LARGE SCALE GENOMIC DNA]</scope>
    <source>
        <strain evidence="10 11">MIT 97-6194</strain>
    </source>
</reference>
<dbReference type="SUPFAM" id="SSF55048">
    <property type="entry name" value="Probable ACP-binding domain of malonyl-CoA ACP transacylase"/>
    <property type="match status" value="1"/>
</dbReference>
<keyword evidence="4 6" id="KW-0012">Acyltransferase</keyword>
<name>A0A347VMW3_9HELI</name>
<dbReference type="EMBL" id="QBIU01000001">
    <property type="protein sequence ID" value="MWV69680.1"/>
    <property type="molecule type" value="Genomic_DNA"/>
</dbReference>
<evidence type="ECO:0000256" key="2">
    <source>
        <dbReference type="ARBA" id="ARBA00018953"/>
    </source>
</evidence>
<dbReference type="PANTHER" id="PTHR42681:SF1">
    <property type="entry name" value="MALONYL-COA-ACYL CARRIER PROTEIN TRANSACYLASE, MITOCHONDRIAL"/>
    <property type="match status" value="1"/>
</dbReference>
<evidence type="ECO:0000256" key="3">
    <source>
        <dbReference type="ARBA" id="ARBA00022679"/>
    </source>
</evidence>
<dbReference type="EC" id="2.3.1.39" evidence="1 6"/>
<protein>
    <recommendedName>
        <fullName evidence="2 6">Malonyl CoA-acyl carrier protein transacylase</fullName>
        <ecNumber evidence="1 6">2.3.1.39</ecNumber>
    </recommendedName>
</protein>
<dbReference type="SMART" id="SM00827">
    <property type="entry name" value="PKS_AT"/>
    <property type="match status" value="1"/>
</dbReference>
<reference evidence="9 12" key="4">
    <citation type="submission" date="2019-12" db="EMBL/GenBank/DDBJ databases">
        <title>Multi-Generational Helicobacter saguini Isolates.</title>
        <authorList>
            <person name="Mannion A."/>
            <person name="Shen Z."/>
            <person name="Fox J.G."/>
        </authorList>
    </citation>
    <scope>NUCLEOTIDE SEQUENCE [LARGE SCALE GENOMIC DNA]</scope>
    <source>
        <strain evidence="9">16-048</strain>
        <strain evidence="12">16-048 (F4)</strain>
    </source>
</reference>
<dbReference type="GO" id="GO:0006633">
    <property type="term" value="P:fatty acid biosynthetic process"/>
    <property type="evidence" value="ECO:0007669"/>
    <property type="project" value="TreeGrafter"/>
</dbReference>
<evidence type="ECO:0000256" key="7">
    <source>
        <dbReference type="PIRSR" id="PIRSR000446-1"/>
    </source>
</evidence>